<evidence type="ECO:0000313" key="10">
    <source>
        <dbReference type="Proteomes" id="UP001363151"/>
    </source>
</evidence>
<dbReference type="InterPro" id="IPR033690">
    <property type="entry name" value="Adenylat_kinase_CS"/>
</dbReference>
<keyword evidence="5 7" id="KW-0496">Mitochondrion</keyword>
<feature type="region of interest" description="NMPbind" evidence="7">
    <location>
        <begin position="33"/>
        <end position="62"/>
    </location>
</feature>
<evidence type="ECO:0000256" key="5">
    <source>
        <dbReference type="ARBA" id="ARBA00023128"/>
    </source>
</evidence>
<dbReference type="NCBIfam" id="TIGR01351">
    <property type="entry name" value="adk"/>
    <property type="match status" value="1"/>
</dbReference>
<accession>A0ABR1FWU4</accession>
<dbReference type="InterPro" id="IPR007862">
    <property type="entry name" value="Adenylate_kinase_lid-dom"/>
</dbReference>
<dbReference type="InterPro" id="IPR000850">
    <property type="entry name" value="Adenylat/UMP-CMP_kin"/>
</dbReference>
<keyword evidence="4 7" id="KW-0418">Kinase</keyword>
<comment type="catalytic activity">
    <reaction evidence="7">
        <text>a ribonucleoside 5'-triphosphate + AMP = a ribonucleoside 5'-diphosphate + ADP</text>
        <dbReference type="Rhea" id="RHEA:13749"/>
        <dbReference type="ChEBI" id="CHEBI:57930"/>
        <dbReference type="ChEBI" id="CHEBI:61557"/>
        <dbReference type="ChEBI" id="CHEBI:456215"/>
        <dbReference type="ChEBI" id="CHEBI:456216"/>
        <dbReference type="EC" id="2.7.4.10"/>
    </reaction>
</comment>
<dbReference type="PRINTS" id="PR00094">
    <property type="entry name" value="ADENYLTKNASE"/>
</dbReference>
<dbReference type="Pfam" id="PF00406">
    <property type="entry name" value="ADK"/>
    <property type="match status" value="1"/>
</dbReference>
<feature type="binding site" evidence="7">
    <location>
        <position position="157"/>
    </location>
    <ligand>
        <name>AMP</name>
        <dbReference type="ChEBI" id="CHEBI:456215"/>
    </ligand>
</feature>
<evidence type="ECO:0000256" key="4">
    <source>
        <dbReference type="ARBA" id="ARBA00022777"/>
    </source>
</evidence>
<protein>
    <recommendedName>
        <fullName evidence="7">GTP:AMP phosphotransferase, mitochondrial</fullName>
        <ecNumber evidence="7">2.7.4.10</ecNumber>
    </recommendedName>
    <alternativeName>
        <fullName evidence="7">Adenylate kinase 3</fullName>
        <shortName evidence="7">AK 3</shortName>
    </alternativeName>
</protein>
<comment type="caution">
    <text evidence="7">Lacks conserved residue(s) required for the propagation of feature annotation.</text>
</comment>
<dbReference type="InterPro" id="IPR028586">
    <property type="entry name" value="AK3/Ak4_mitochondrial"/>
</dbReference>
<feature type="region of interest" description="LID" evidence="7">
    <location>
        <begin position="123"/>
        <end position="160"/>
    </location>
</feature>
<keyword evidence="10" id="KW-1185">Reference proteome</keyword>
<feature type="binding site" evidence="7">
    <location>
        <position position="124"/>
    </location>
    <ligand>
        <name>GTP</name>
        <dbReference type="ChEBI" id="CHEBI:37565"/>
    </ligand>
</feature>
<dbReference type="Gene3D" id="3.40.50.300">
    <property type="entry name" value="P-loop containing nucleotide triphosphate hydrolases"/>
    <property type="match status" value="1"/>
</dbReference>
<evidence type="ECO:0000313" key="9">
    <source>
        <dbReference type="EMBL" id="KAK7240477.1"/>
    </source>
</evidence>
<dbReference type="GO" id="GO:0016301">
    <property type="term" value="F:kinase activity"/>
    <property type="evidence" value="ECO:0007669"/>
    <property type="project" value="UniProtKB-KW"/>
</dbReference>
<evidence type="ECO:0000256" key="3">
    <source>
        <dbReference type="ARBA" id="ARBA00022741"/>
    </source>
</evidence>
<dbReference type="SUPFAM" id="SSF52540">
    <property type="entry name" value="P-loop containing nucleoside triphosphate hydrolases"/>
    <property type="match status" value="1"/>
</dbReference>
<evidence type="ECO:0000256" key="1">
    <source>
        <dbReference type="ARBA" id="ARBA00004305"/>
    </source>
</evidence>
<keyword evidence="3 7" id="KW-0547">Nucleotide-binding</keyword>
<evidence type="ECO:0000256" key="7">
    <source>
        <dbReference type="HAMAP-Rule" id="MF_03169"/>
    </source>
</evidence>
<comment type="domain">
    <text evidence="7">Consists of three domains, a large central CORE domain and two small peripheral domains, NMPbind and LID, which undergo movements during catalysis. The LID domain closes over the site of phosphoryl transfer upon GTP binding. Assembling and dissambling the active center during each catalytic cycle provides an effective means to prevent GTP hydrolysis.</text>
</comment>
<gene>
    <name evidence="9" type="ORF">SO694_00113051</name>
</gene>
<comment type="function">
    <text evidence="7">Involved in maintaining the homeostasis of cellular nucleotides by catalyzing the interconversion of nucleoside phosphates. Has GTP:AMP phosphotransferase and ITP:AMP phosphotransferase activities.</text>
</comment>
<feature type="binding site" evidence="7">
    <location>
        <begin position="60"/>
        <end position="62"/>
    </location>
    <ligand>
        <name>AMP</name>
        <dbReference type="ChEBI" id="CHEBI:456215"/>
    </ligand>
</feature>
<dbReference type="InterPro" id="IPR006259">
    <property type="entry name" value="Adenyl_kin_sub"/>
</dbReference>
<keyword evidence="2 7" id="KW-0808">Transferase</keyword>
<comment type="similarity">
    <text evidence="7">Belongs to the adenylate kinase family. AK3 subfamily.</text>
</comment>
<evidence type="ECO:0000259" key="8">
    <source>
        <dbReference type="Pfam" id="PF05191"/>
    </source>
</evidence>
<feature type="binding site" evidence="7">
    <location>
        <position position="168"/>
    </location>
    <ligand>
        <name>AMP</name>
        <dbReference type="ChEBI" id="CHEBI:456215"/>
    </ligand>
</feature>
<proteinExistence type="inferred from homology"/>
<comment type="subunit">
    <text evidence="7">Monomer.</text>
</comment>
<feature type="domain" description="Adenylate kinase active site lid" evidence="8">
    <location>
        <begin position="124"/>
        <end position="159"/>
    </location>
</feature>
<dbReference type="Proteomes" id="UP001363151">
    <property type="component" value="Unassembled WGS sequence"/>
</dbReference>
<dbReference type="CDD" id="cd01428">
    <property type="entry name" value="ADK"/>
    <property type="match status" value="1"/>
</dbReference>
<dbReference type="InterPro" id="IPR027417">
    <property type="entry name" value="P-loop_NTPase"/>
</dbReference>
<comment type="subcellular location">
    <subcellularLocation>
        <location evidence="1 7">Mitochondrion matrix</location>
    </subcellularLocation>
</comment>
<dbReference type="EMBL" id="JBBJCI010000212">
    <property type="protein sequence ID" value="KAK7240477.1"/>
    <property type="molecule type" value="Genomic_DNA"/>
</dbReference>
<feature type="binding site" evidence="7">
    <location>
        <begin position="13"/>
        <end position="18"/>
    </location>
    <ligand>
        <name>GTP</name>
        <dbReference type="ChEBI" id="CHEBI:37565"/>
    </ligand>
</feature>
<dbReference type="Pfam" id="PF05191">
    <property type="entry name" value="ADK_lid"/>
    <property type="match status" value="1"/>
</dbReference>
<comment type="caution">
    <text evidence="9">The sequence shown here is derived from an EMBL/GenBank/DDBJ whole genome shotgun (WGS) entry which is preliminary data.</text>
</comment>
<dbReference type="HAMAP" id="MF_03169">
    <property type="entry name" value="Adenylate_kinase_AK3"/>
    <property type="match status" value="1"/>
</dbReference>
<sequence>MKSLRALILGPPGGGKGTLSKRLVRDFDFFHVSAGDALRREVAEGTRLGRESEAFINDGFLVPDDVVTKLVVGQLARPGDRWLLDGFPRNIAQARELDRNGVDIDLVLNLEIPEAEILARLGGRRVHVASGRSYHVDWNPPEVEGLDDETGEPLVTRPDDTADAIRTRLERYDDLTQALVDHYESRGVLATFQGTESDVIYPPMKAHVADMLAEGI</sequence>
<dbReference type="PROSITE" id="PS00113">
    <property type="entry name" value="ADENYLATE_KINASE"/>
    <property type="match status" value="1"/>
</dbReference>
<dbReference type="HAMAP" id="MF_00235">
    <property type="entry name" value="Adenylate_kinase_Adk"/>
    <property type="match status" value="1"/>
</dbReference>
<organism evidence="9 10">
    <name type="scientific">Aureococcus anophagefferens</name>
    <name type="common">Harmful bloom alga</name>
    <dbReference type="NCBI Taxonomy" id="44056"/>
    <lineage>
        <taxon>Eukaryota</taxon>
        <taxon>Sar</taxon>
        <taxon>Stramenopiles</taxon>
        <taxon>Ochrophyta</taxon>
        <taxon>Pelagophyceae</taxon>
        <taxon>Pelagomonadales</taxon>
        <taxon>Pelagomonadaceae</taxon>
        <taxon>Aureococcus</taxon>
    </lineage>
</organism>
<evidence type="ECO:0000256" key="2">
    <source>
        <dbReference type="ARBA" id="ARBA00022679"/>
    </source>
</evidence>
<dbReference type="PANTHER" id="PTHR23359">
    <property type="entry name" value="NUCLEOTIDE KINASE"/>
    <property type="match status" value="1"/>
</dbReference>
<feature type="binding site" evidence="7">
    <location>
        <position position="39"/>
    </location>
    <ligand>
        <name>AMP</name>
        <dbReference type="ChEBI" id="CHEBI:456215"/>
    </ligand>
</feature>
<feature type="binding site" evidence="7">
    <location>
        <position position="93"/>
    </location>
    <ligand>
        <name>AMP</name>
        <dbReference type="ChEBI" id="CHEBI:456215"/>
    </ligand>
</feature>
<name>A0ABR1FWU4_AURAN</name>
<feature type="binding site" evidence="7">
    <location>
        <position position="197"/>
    </location>
    <ligand>
        <name>GTP</name>
        <dbReference type="ChEBI" id="CHEBI:37565"/>
    </ligand>
</feature>
<evidence type="ECO:0000256" key="6">
    <source>
        <dbReference type="ARBA" id="ARBA00023134"/>
    </source>
</evidence>
<dbReference type="EC" id="2.7.4.10" evidence="7"/>
<reference evidence="9 10" key="1">
    <citation type="submission" date="2024-03" db="EMBL/GenBank/DDBJ databases">
        <title>Aureococcus anophagefferens CCMP1851 and Kratosvirus quantuckense: Draft genome of a second virus-susceptible host strain in the model system.</title>
        <authorList>
            <person name="Chase E."/>
            <person name="Truchon A.R."/>
            <person name="Schepens W."/>
            <person name="Wilhelm S.W."/>
        </authorList>
    </citation>
    <scope>NUCLEOTIDE SEQUENCE [LARGE SCALE GENOMIC DNA]</scope>
    <source>
        <strain evidence="9 10">CCMP1851</strain>
    </source>
</reference>
<keyword evidence="6 7" id="KW-0342">GTP-binding</keyword>
<feature type="binding site" evidence="7">
    <location>
        <begin position="86"/>
        <end position="89"/>
    </location>
    <ligand>
        <name>AMP</name>
        <dbReference type="ChEBI" id="CHEBI:456215"/>
    </ligand>
</feature>